<evidence type="ECO:0000313" key="1">
    <source>
        <dbReference type="EMBL" id="DAF53431.1"/>
    </source>
</evidence>
<sequence>MKDKLTLIADHYGLGTQLLKLAEECSEYSAASAKWNVYNRLLSKTGRNRFKEKRDAAAVDCMKELADVLVLARQIEYLMESDPEFKTEVEKLMDAKCDRQISRIEEELQSTQTDKLDLKDTIDFMLSGSVEERMIAEYQQLAIRKNKLGNFLWAIKQGKTAPIDPEIHKNLWQQFKTMTRYKKLLEEKARLMKMDLKEICHV</sequence>
<proteinExistence type="predicted"/>
<dbReference type="Pfam" id="PF21825">
    <property type="entry name" value="crAss001_48"/>
    <property type="match status" value="1"/>
</dbReference>
<protein>
    <submittedName>
        <fullName evidence="1">Nucleoside triphosphate pyrophosphohydrolase</fullName>
    </submittedName>
</protein>
<name>A0A8S5SRX0_9CAUD</name>
<reference evidence="1" key="1">
    <citation type="journal article" date="2021" name="Proc. Natl. Acad. Sci. U.S.A.">
        <title>A Catalog of Tens of Thousands of Viruses from Human Metagenomes Reveals Hidden Associations with Chronic Diseases.</title>
        <authorList>
            <person name="Tisza M.J."/>
            <person name="Buck C.B."/>
        </authorList>
    </citation>
    <scope>NUCLEOTIDE SEQUENCE</scope>
    <source>
        <strain evidence="1">CtXBg1</strain>
    </source>
</reference>
<dbReference type="EMBL" id="BK032653">
    <property type="protein sequence ID" value="DAF53431.1"/>
    <property type="molecule type" value="Genomic_DNA"/>
</dbReference>
<accession>A0A8S5SRX0</accession>
<dbReference type="InterPro" id="IPR054052">
    <property type="entry name" value="Y16Q-like"/>
</dbReference>
<organism evidence="1">
    <name type="scientific">Podoviridae sp. ctXBg1</name>
    <dbReference type="NCBI Taxonomy" id="2827739"/>
    <lineage>
        <taxon>Viruses</taxon>
        <taxon>Duplodnaviria</taxon>
        <taxon>Heunggongvirae</taxon>
        <taxon>Uroviricota</taxon>
        <taxon>Caudoviricetes</taxon>
    </lineage>
</organism>